<evidence type="ECO:0000313" key="10">
    <source>
        <dbReference type="Proteomes" id="UP000838412"/>
    </source>
</evidence>
<dbReference type="PANTHER" id="PTHR22650:SF4">
    <property type="entry name" value="LEUCINE-RICH REPEAT AND TRANSMEMBRANE DOMAIN-CONTAINING PROTEIN 2-LIKE"/>
    <property type="match status" value="1"/>
</dbReference>
<evidence type="ECO:0000256" key="1">
    <source>
        <dbReference type="ARBA" id="ARBA00004167"/>
    </source>
</evidence>
<keyword evidence="3" id="KW-0130">Cell adhesion</keyword>
<organism evidence="9 10">
    <name type="scientific">Branchiostoma lanceolatum</name>
    <name type="common">Common lancelet</name>
    <name type="synonym">Amphioxus lanceolatum</name>
    <dbReference type="NCBI Taxonomy" id="7740"/>
    <lineage>
        <taxon>Eukaryota</taxon>
        <taxon>Metazoa</taxon>
        <taxon>Chordata</taxon>
        <taxon>Cephalochordata</taxon>
        <taxon>Leptocardii</taxon>
        <taxon>Amphioxiformes</taxon>
        <taxon>Branchiostomatidae</taxon>
        <taxon>Branchiostoma</taxon>
    </lineage>
</organism>
<proteinExistence type="predicted"/>
<dbReference type="InterPro" id="IPR032675">
    <property type="entry name" value="LRR_dom_sf"/>
</dbReference>
<evidence type="ECO:0000256" key="3">
    <source>
        <dbReference type="ARBA" id="ARBA00022889"/>
    </source>
</evidence>
<dbReference type="PANTHER" id="PTHR22650">
    <property type="entry name" value="GLYCOPROTEIN IB BETA"/>
    <property type="match status" value="1"/>
</dbReference>
<comment type="subcellular location">
    <subcellularLocation>
        <location evidence="1">Membrane</location>
        <topology evidence="1">Single-pass membrane protein</topology>
    </subcellularLocation>
</comment>
<feature type="region of interest" description="Disordered" evidence="7">
    <location>
        <begin position="135"/>
        <end position="175"/>
    </location>
</feature>
<keyword evidence="5" id="KW-0472">Membrane</keyword>
<dbReference type="Proteomes" id="UP000838412">
    <property type="component" value="Chromosome 5"/>
</dbReference>
<dbReference type="Gene3D" id="3.80.10.10">
    <property type="entry name" value="Ribonuclease Inhibitor"/>
    <property type="match status" value="1"/>
</dbReference>
<keyword evidence="2" id="KW-0812">Transmembrane</keyword>
<keyword evidence="8" id="KW-0732">Signal</keyword>
<sequence length="260" mass="27280">MGEKLTGVLLSLLVILKVFGSTEAACSITGSTADCRNQGLTSVPQNLPTGITHLDLHITVILPSGLNAIVESGGRVTVDVNGTITITNVTAADAGLNVSGALADDQNGSAAAHGADTPQGVVDEEEYEIIPPFLPHNNVDDNQNGSAAVHGADSPQGVVDEEEYESVKDDPQSHKYENSHVTAAAEDTYSEATVEIIVDPDGGETTCAVTGFAAPETTSDYRCDFLDCFISLQTRLPTKGHFSLKDQLVHFLQDTVSGNK</sequence>
<dbReference type="InterPro" id="IPR052313">
    <property type="entry name" value="GPIb-IX-V_Complex"/>
</dbReference>
<evidence type="ECO:0000256" key="5">
    <source>
        <dbReference type="ARBA" id="ARBA00023136"/>
    </source>
</evidence>
<protein>
    <submittedName>
        <fullName evidence="9">Hypp3021 protein</fullName>
    </submittedName>
</protein>
<reference evidence="9" key="1">
    <citation type="submission" date="2022-01" db="EMBL/GenBank/DDBJ databases">
        <authorList>
            <person name="Braso-Vives M."/>
        </authorList>
    </citation>
    <scope>NUCLEOTIDE SEQUENCE</scope>
</reference>
<feature type="chain" id="PRO_5035425833" evidence="8">
    <location>
        <begin position="25"/>
        <end position="260"/>
    </location>
</feature>
<dbReference type="EMBL" id="OV696690">
    <property type="protein sequence ID" value="CAH1264548.1"/>
    <property type="molecule type" value="Genomic_DNA"/>
</dbReference>
<keyword evidence="6" id="KW-1015">Disulfide bond</keyword>
<feature type="signal peptide" evidence="8">
    <location>
        <begin position="1"/>
        <end position="24"/>
    </location>
</feature>
<gene>
    <name evidence="9" type="primary">Hypp3021</name>
    <name evidence="9" type="ORF">BLAG_LOCUS18884</name>
</gene>
<evidence type="ECO:0000256" key="7">
    <source>
        <dbReference type="SAM" id="MobiDB-lite"/>
    </source>
</evidence>
<dbReference type="AlphaFoldDB" id="A0A8J9ZVZ9"/>
<evidence type="ECO:0000256" key="6">
    <source>
        <dbReference type="ARBA" id="ARBA00023157"/>
    </source>
</evidence>
<keyword evidence="4" id="KW-1133">Transmembrane helix</keyword>
<evidence type="ECO:0000256" key="8">
    <source>
        <dbReference type="SAM" id="SignalP"/>
    </source>
</evidence>
<accession>A0A8J9ZVZ9</accession>
<evidence type="ECO:0000256" key="4">
    <source>
        <dbReference type="ARBA" id="ARBA00022989"/>
    </source>
</evidence>
<feature type="compositionally biased region" description="Basic and acidic residues" evidence="7">
    <location>
        <begin position="165"/>
        <end position="175"/>
    </location>
</feature>
<evidence type="ECO:0000313" key="9">
    <source>
        <dbReference type="EMBL" id="CAH1264548.1"/>
    </source>
</evidence>
<evidence type="ECO:0000256" key="2">
    <source>
        <dbReference type="ARBA" id="ARBA00022692"/>
    </source>
</evidence>
<name>A0A8J9ZVZ9_BRALA</name>
<keyword evidence="10" id="KW-1185">Reference proteome</keyword>